<evidence type="ECO:0000313" key="3">
    <source>
        <dbReference type="Proteomes" id="UP000051836"/>
    </source>
</evidence>
<evidence type="ECO:0000313" key="2">
    <source>
        <dbReference type="EMBL" id="KQL61177.1"/>
    </source>
</evidence>
<keyword evidence="3" id="KW-1185">Reference proteome</keyword>
<protein>
    <submittedName>
        <fullName evidence="2">Uncharacterized protein</fullName>
    </submittedName>
</protein>
<feature type="region of interest" description="Disordered" evidence="1">
    <location>
        <begin position="1"/>
        <end position="140"/>
    </location>
</feature>
<organism evidence="2 3">
    <name type="scientific">Amazona aestiva</name>
    <name type="common">Blue-fronted Amazon parrot</name>
    <dbReference type="NCBI Taxonomy" id="12930"/>
    <lineage>
        <taxon>Eukaryota</taxon>
        <taxon>Metazoa</taxon>
        <taxon>Chordata</taxon>
        <taxon>Craniata</taxon>
        <taxon>Vertebrata</taxon>
        <taxon>Euteleostomi</taxon>
        <taxon>Archelosauria</taxon>
        <taxon>Archosauria</taxon>
        <taxon>Dinosauria</taxon>
        <taxon>Saurischia</taxon>
        <taxon>Theropoda</taxon>
        <taxon>Coelurosauria</taxon>
        <taxon>Aves</taxon>
        <taxon>Neognathae</taxon>
        <taxon>Neoaves</taxon>
        <taxon>Telluraves</taxon>
        <taxon>Australaves</taxon>
        <taxon>Psittaciformes</taxon>
        <taxon>Psittacidae</taxon>
        <taxon>Amazona</taxon>
    </lineage>
</organism>
<sequence>MLAEPCSTLSSTFKRKKNASGSDGKATDSAATPAPSTAATPTPATGIAASQTPTTDTAATPTTVIITADKPEDQFVPISSAPVRKGKSKTKTRKMKQDEETRYSPPGTASVQELLVCESEAEEEEEVMSRPQTSTEPLNM</sequence>
<feature type="compositionally biased region" description="Basic residues" evidence="1">
    <location>
        <begin position="84"/>
        <end position="94"/>
    </location>
</feature>
<comment type="caution">
    <text evidence="2">The sequence shown here is derived from an EMBL/GenBank/DDBJ whole genome shotgun (WGS) entry which is preliminary data.</text>
</comment>
<feature type="compositionally biased region" description="Polar residues" evidence="1">
    <location>
        <begin position="130"/>
        <end position="140"/>
    </location>
</feature>
<dbReference type="Proteomes" id="UP000051836">
    <property type="component" value="Unassembled WGS sequence"/>
</dbReference>
<name>A0A0Q3U4Y8_AMAAE</name>
<proteinExistence type="predicted"/>
<gene>
    <name evidence="2" type="ORF">AAES_00318</name>
</gene>
<evidence type="ECO:0000256" key="1">
    <source>
        <dbReference type="SAM" id="MobiDB-lite"/>
    </source>
</evidence>
<feature type="compositionally biased region" description="Low complexity" evidence="1">
    <location>
        <begin position="27"/>
        <end position="68"/>
    </location>
</feature>
<reference evidence="2 3" key="1">
    <citation type="submission" date="2015-10" db="EMBL/GenBank/DDBJ databases">
        <authorList>
            <person name="Gilbert D.G."/>
        </authorList>
    </citation>
    <scope>NUCLEOTIDE SEQUENCE [LARGE SCALE GENOMIC DNA]</scope>
    <source>
        <strain evidence="2">FVVF132</strain>
    </source>
</reference>
<accession>A0A0Q3U4Y8</accession>
<dbReference type="AlphaFoldDB" id="A0A0Q3U4Y8"/>
<dbReference type="EMBL" id="LMAW01000013">
    <property type="protein sequence ID" value="KQL61177.1"/>
    <property type="molecule type" value="Genomic_DNA"/>
</dbReference>